<accession>A0ABS7H1J9</accession>
<protein>
    <submittedName>
        <fullName evidence="1">Uncharacterized protein</fullName>
    </submittedName>
</protein>
<reference evidence="1 2" key="1">
    <citation type="journal article" date="2021" name="MBio">
        <title>Poor Competitiveness of Bradyrhizobium in Pigeon Pea Root Colonization in Indian Soils.</title>
        <authorList>
            <person name="Chalasani D."/>
            <person name="Basu A."/>
            <person name="Pullabhotla S.V.S.R.N."/>
            <person name="Jorrin B."/>
            <person name="Neal A.L."/>
            <person name="Poole P.S."/>
            <person name="Podile A.R."/>
            <person name="Tkacz A."/>
        </authorList>
    </citation>
    <scope>NUCLEOTIDE SEQUENCE [LARGE SCALE GENOMIC DNA]</scope>
    <source>
        <strain evidence="1 2">HU56</strain>
    </source>
</reference>
<evidence type="ECO:0000313" key="2">
    <source>
        <dbReference type="Proteomes" id="UP000717752"/>
    </source>
</evidence>
<sequence>MNNPKPVAFLFAYVPQMPASVNELSRIGALRTQSAILLQYARKMGLEPPDRLPAVTTYRGATFTRNPTFENAVARAQSSGTTLWVAHIWELLRKTKPANASKALEDLDNLKIDVLDCLSGKNWKEFGPTERVLLVREAWSRAVSSAVSSSSGAARKGQAPDIHNALKGASANKTKAQRRAEQLRPVVDALKSSLSPDQALTPSMLMRHLNAESIAPERGNSWSLNSCKNLLNRLRATIK</sequence>
<comment type="caution">
    <text evidence="1">The sequence shown here is derived from an EMBL/GenBank/DDBJ whole genome shotgun (WGS) entry which is preliminary data.</text>
</comment>
<organism evidence="1 2">
    <name type="scientific">Rhizobium mesosinicum</name>
    <dbReference type="NCBI Taxonomy" id="335017"/>
    <lineage>
        <taxon>Bacteria</taxon>
        <taxon>Pseudomonadati</taxon>
        <taxon>Pseudomonadota</taxon>
        <taxon>Alphaproteobacteria</taxon>
        <taxon>Hyphomicrobiales</taxon>
        <taxon>Rhizobiaceae</taxon>
        <taxon>Rhizobium/Agrobacterium group</taxon>
        <taxon>Rhizobium</taxon>
    </lineage>
</organism>
<proteinExistence type="predicted"/>
<name>A0ABS7H1J9_9HYPH</name>
<evidence type="ECO:0000313" key="1">
    <source>
        <dbReference type="EMBL" id="MBW9055997.1"/>
    </source>
</evidence>
<dbReference type="RefSeq" id="WP_220337437.1">
    <property type="nucleotide sequence ID" value="NZ_JAEUAK010000014.1"/>
</dbReference>
<keyword evidence="2" id="KW-1185">Reference proteome</keyword>
<dbReference type="EMBL" id="JAEUAK010000014">
    <property type="protein sequence ID" value="MBW9055997.1"/>
    <property type="molecule type" value="Genomic_DNA"/>
</dbReference>
<gene>
    <name evidence="1" type="ORF">JNB85_26660</name>
</gene>
<dbReference type="Proteomes" id="UP000717752">
    <property type="component" value="Unassembled WGS sequence"/>
</dbReference>